<keyword evidence="2" id="KW-0472">Membrane</keyword>
<evidence type="ECO:0000313" key="4">
    <source>
        <dbReference type="Proteomes" id="UP000834106"/>
    </source>
</evidence>
<feature type="transmembrane region" description="Helical" evidence="2">
    <location>
        <begin position="12"/>
        <end position="31"/>
    </location>
</feature>
<evidence type="ECO:0000313" key="3">
    <source>
        <dbReference type="EMBL" id="CAI9786376.1"/>
    </source>
</evidence>
<feature type="transmembrane region" description="Helical" evidence="2">
    <location>
        <begin position="51"/>
        <end position="70"/>
    </location>
</feature>
<evidence type="ECO:0000256" key="1">
    <source>
        <dbReference type="SAM" id="MobiDB-lite"/>
    </source>
</evidence>
<sequence length="126" mass="13665">MLSVIAIVGKKKYYGVMNVQGVVIGMCMLLESWSHLVVQVELTTTTLTRQVVVGGVVYAIGVMEMLLVLYEVSALKAGLRKVKILTEYVSTRRAKKACLEEEGSEGRGSAKSDGKGREKKLGSITV</sequence>
<dbReference type="AlphaFoldDB" id="A0AAD2ADX3"/>
<protein>
    <submittedName>
        <fullName evidence="3">Uncharacterized protein</fullName>
    </submittedName>
</protein>
<feature type="region of interest" description="Disordered" evidence="1">
    <location>
        <begin position="96"/>
        <end position="126"/>
    </location>
</feature>
<proteinExistence type="predicted"/>
<keyword evidence="4" id="KW-1185">Reference proteome</keyword>
<keyword evidence="2" id="KW-1133">Transmembrane helix</keyword>
<dbReference type="Proteomes" id="UP000834106">
    <property type="component" value="Chromosome 22"/>
</dbReference>
<organism evidence="3 4">
    <name type="scientific">Fraxinus pennsylvanica</name>
    <dbReference type="NCBI Taxonomy" id="56036"/>
    <lineage>
        <taxon>Eukaryota</taxon>
        <taxon>Viridiplantae</taxon>
        <taxon>Streptophyta</taxon>
        <taxon>Embryophyta</taxon>
        <taxon>Tracheophyta</taxon>
        <taxon>Spermatophyta</taxon>
        <taxon>Magnoliopsida</taxon>
        <taxon>eudicotyledons</taxon>
        <taxon>Gunneridae</taxon>
        <taxon>Pentapetalae</taxon>
        <taxon>asterids</taxon>
        <taxon>lamiids</taxon>
        <taxon>Lamiales</taxon>
        <taxon>Oleaceae</taxon>
        <taxon>Oleeae</taxon>
        <taxon>Fraxinus</taxon>
    </lineage>
</organism>
<evidence type="ECO:0000256" key="2">
    <source>
        <dbReference type="SAM" id="Phobius"/>
    </source>
</evidence>
<reference evidence="3" key="1">
    <citation type="submission" date="2023-05" db="EMBL/GenBank/DDBJ databases">
        <authorList>
            <person name="Huff M."/>
        </authorList>
    </citation>
    <scope>NUCLEOTIDE SEQUENCE</scope>
</reference>
<name>A0AAD2ADX3_9LAMI</name>
<keyword evidence="2" id="KW-0812">Transmembrane</keyword>
<gene>
    <name evidence="3" type="ORF">FPE_LOCUS33806</name>
</gene>
<feature type="compositionally biased region" description="Basic and acidic residues" evidence="1">
    <location>
        <begin position="104"/>
        <end position="126"/>
    </location>
</feature>
<dbReference type="EMBL" id="OU503057">
    <property type="protein sequence ID" value="CAI9786376.1"/>
    <property type="molecule type" value="Genomic_DNA"/>
</dbReference>
<accession>A0AAD2ADX3</accession>